<dbReference type="Pfam" id="PF00528">
    <property type="entry name" value="BPD_transp_1"/>
    <property type="match status" value="1"/>
</dbReference>
<feature type="transmembrane region" description="Helical" evidence="9">
    <location>
        <begin position="33"/>
        <end position="58"/>
    </location>
</feature>
<dbReference type="GO" id="GO:0005886">
    <property type="term" value="C:plasma membrane"/>
    <property type="evidence" value="ECO:0007669"/>
    <property type="project" value="UniProtKB-SubCell"/>
</dbReference>
<evidence type="ECO:0000256" key="8">
    <source>
        <dbReference type="ARBA" id="ARBA00023136"/>
    </source>
</evidence>
<dbReference type="KEGG" id="cwo:Cwoe_4768"/>
<evidence type="ECO:0000256" key="5">
    <source>
        <dbReference type="ARBA" id="ARBA00022475"/>
    </source>
</evidence>
<dbReference type="RefSeq" id="WP_012936232.1">
    <property type="nucleotide sequence ID" value="NC_013739.1"/>
</dbReference>
<evidence type="ECO:0000259" key="11">
    <source>
        <dbReference type="PROSITE" id="PS50928"/>
    </source>
</evidence>
<reference evidence="12 13" key="1">
    <citation type="journal article" date="2010" name="Stand. Genomic Sci.">
        <title>Complete genome sequence of Conexibacter woesei type strain (ID131577).</title>
        <authorList>
            <person name="Pukall R."/>
            <person name="Lapidus A."/>
            <person name="Glavina Del Rio T."/>
            <person name="Copeland A."/>
            <person name="Tice H."/>
            <person name="Cheng J.-F."/>
            <person name="Lucas S."/>
            <person name="Chen F."/>
            <person name="Nolan M."/>
            <person name="Bruce D."/>
            <person name="Goodwin L."/>
            <person name="Pitluck S."/>
            <person name="Mavromatis K."/>
            <person name="Ivanova N."/>
            <person name="Ovchinnikova G."/>
            <person name="Pati A."/>
            <person name="Chen A."/>
            <person name="Palaniappan K."/>
            <person name="Land M."/>
            <person name="Hauser L."/>
            <person name="Chang Y.-J."/>
            <person name="Jeffries C.D."/>
            <person name="Chain P."/>
            <person name="Meincke L."/>
            <person name="Sims D."/>
            <person name="Brettin T."/>
            <person name="Detter J.C."/>
            <person name="Rohde M."/>
            <person name="Goeker M."/>
            <person name="Bristow J."/>
            <person name="Eisen J.A."/>
            <person name="Markowitz V."/>
            <person name="Kyrpides N.C."/>
            <person name="Klenk H.-P."/>
            <person name="Hugenholtz P."/>
        </authorList>
    </citation>
    <scope>NUCLEOTIDE SEQUENCE [LARGE SCALE GENOMIC DNA]</scope>
    <source>
        <strain evidence="13">DSM 14684 / CIP 108061 / JCM 11494 / NBRC 100937 / ID131577</strain>
    </source>
</reference>
<dbReference type="InterPro" id="IPR000515">
    <property type="entry name" value="MetI-like"/>
</dbReference>
<dbReference type="OrthoDB" id="9775069at2"/>
<evidence type="ECO:0000313" key="12">
    <source>
        <dbReference type="EMBL" id="ADB53181.1"/>
    </source>
</evidence>
<dbReference type="InterPro" id="IPR035906">
    <property type="entry name" value="MetI-like_sf"/>
</dbReference>
<keyword evidence="8 9" id="KW-0472">Membrane</keyword>
<evidence type="ECO:0000256" key="9">
    <source>
        <dbReference type="RuleBase" id="RU363043"/>
    </source>
</evidence>
<evidence type="ECO:0000313" key="13">
    <source>
        <dbReference type="Proteomes" id="UP000008229"/>
    </source>
</evidence>
<keyword evidence="13" id="KW-1185">Reference proteome</keyword>
<feature type="compositionally biased region" description="Pro residues" evidence="10">
    <location>
        <begin position="1"/>
        <end position="12"/>
    </location>
</feature>
<dbReference type="Proteomes" id="UP000008229">
    <property type="component" value="Chromosome"/>
</dbReference>
<dbReference type="eggNOG" id="COG0581">
    <property type="taxonomic scope" value="Bacteria"/>
</dbReference>
<evidence type="ECO:0000256" key="2">
    <source>
        <dbReference type="ARBA" id="ARBA00004651"/>
    </source>
</evidence>
<dbReference type="PANTHER" id="PTHR43470:SF3">
    <property type="entry name" value="PHOSPHATE TRANSPORT SYSTEM PERMEASE PROTEIN PSTA-RELATED"/>
    <property type="match status" value="1"/>
</dbReference>
<comment type="subcellular location">
    <subcellularLocation>
        <location evidence="2 9">Cell membrane</location>
        <topology evidence="2 9">Multi-pass membrane protein</topology>
    </subcellularLocation>
</comment>
<dbReference type="GO" id="GO:0005315">
    <property type="term" value="F:phosphate transmembrane transporter activity"/>
    <property type="evidence" value="ECO:0007669"/>
    <property type="project" value="InterPro"/>
</dbReference>
<protein>
    <recommendedName>
        <fullName evidence="9">Phosphate transport system permease protein PstA</fullName>
    </recommendedName>
</protein>
<feature type="transmembrane region" description="Helical" evidence="9">
    <location>
        <begin position="170"/>
        <end position="189"/>
    </location>
</feature>
<dbReference type="EMBL" id="CP001854">
    <property type="protein sequence ID" value="ADB53181.1"/>
    <property type="molecule type" value="Genomic_DNA"/>
</dbReference>
<dbReference type="Gene3D" id="1.10.3720.10">
    <property type="entry name" value="MetI-like"/>
    <property type="match status" value="1"/>
</dbReference>
<evidence type="ECO:0000256" key="10">
    <source>
        <dbReference type="SAM" id="MobiDB-lite"/>
    </source>
</evidence>
<proteinExistence type="inferred from homology"/>
<feature type="transmembrane region" description="Helical" evidence="9">
    <location>
        <begin position="294"/>
        <end position="313"/>
    </location>
</feature>
<evidence type="ECO:0000256" key="1">
    <source>
        <dbReference type="ARBA" id="ARBA00003510"/>
    </source>
</evidence>
<comment type="function">
    <text evidence="1">Part of the binding-protein-dependent transport system for phosphate; probably responsible for the translocation of the substrate across the membrane.</text>
</comment>
<dbReference type="STRING" id="469383.Cwoe_4768"/>
<evidence type="ECO:0000256" key="4">
    <source>
        <dbReference type="ARBA" id="ARBA00022448"/>
    </source>
</evidence>
<dbReference type="PANTHER" id="PTHR43470">
    <property type="entry name" value="PHOSPHATE TRANSPORT SYSTEM PERMEASE PROTEIN PSTA-RELATED"/>
    <property type="match status" value="1"/>
</dbReference>
<keyword evidence="7 9" id="KW-1133">Transmembrane helix</keyword>
<feature type="domain" description="ABC transmembrane type-1" evidence="11">
    <location>
        <begin position="89"/>
        <end position="313"/>
    </location>
</feature>
<dbReference type="SUPFAM" id="SSF161098">
    <property type="entry name" value="MetI-like"/>
    <property type="match status" value="1"/>
</dbReference>
<feature type="transmembrane region" description="Helical" evidence="9">
    <location>
        <begin position="135"/>
        <end position="158"/>
    </location>
</feature>
<evidence type="ECO:0000256" key="6">
    <source>
        <dbReference type="ARBA" id="ARBA00022692"/>
    </source>
</evidence>
<gene>
    <name evidence="12" type="ordered locus">Cwoe_4768</name>
</gene>
<dbReference type="NCBIfam" id="TIGR00974">
    <property type="entry name" value="3a0107s02c"/>
    <property type="match status" value="1"/>
</dbReference>
<reference evidence="13" key="2">
    <citation type="submission" date="2010-01" db="EMBL/GenBank/DDBJ databases">
        <title>The complete genome of Conexibacter woesei DSM 14684.</title>
        <authorList>
            <consortium name="US DOE Joint Genome Institute (JGI-PGF)"/>
            <person name="Lucas S."/>
            <person name="Copeland A."/>
            <person name="Lapidus A."/>
            <person name="Glavina del Rio T."/>
            <person name="Dalin E."/>
            <person name="Tice H."/>
            <person name="Bruce D."/>
            <person name="Goodwin L."/>
            <person name="Pitluck S."/>
            <person name="Kyrpides N."/>
            <person name="Mavromatis K."/>
            <person name="Ivanova N."/>
            <person name="Mikhailova N."/>
            <person name="Chertkov O."/>
            <person name="Brettin T."/>
            <person name="Detter J.C."/>
            <person name="Han C."/>
            <person name="Larimer F."/>
            <person name="Land M."/>
            <person name="Hauser L."/>
            <person name="Markowitz V."/>
            <person name="Cheng J.-F."/>
            <person name="Hugenholtz P."/>
            <person name="Woyke T."/>
            <person name="Wu D."/>
            <person name="Pukall R."/>
            <person name="Steenblock K."/>
            <person name="Schneider S."/>
            <person name="Klenk H.-P."/>
            <person name="Eisen J.A."/>
        </authorList>
    </citation>
    <scope>NUCLEOTIDE SEQUENCE [LARGE SCALE GENOMIC DNA]</scope>
    <source>
        <strain evidence="13">DSM 14684 / CIP 108061 / JCM 11494 / NBRC 100937 / ID131577</strain>
    </source>
</reference>
<dbReference type="PROSITE" id="PS50928">
    <property type="entry name" value="ABC_TM1"/>
    <property type="match status" value="1"/>
</dbReference>
<dbReference type="CDD" id="cd06261">
    <property type="entry name" value="TM_PBP2"/>
    <property type="match status" value="1"/>
</dbReference>
<dbReference type="InterPro" id="IPR005672">
    <property type="entry name" value="Phosphate_PstA"/>
</dbReference>
<sequence length="328" mass="34483">MSALATPPPTRQPTPRRTRARDSAASWPLRDRIGLAACWAAGLTLTAVALTILVYMCVKGITQLRFDMLTSHPSAAVDQSRSGGFLDPIQGTLLLTTIGIVIAVPIGVCVALWLVEYGRPKALARIVESAVDVIAGAPSVVLALFGLSIFSETIFTWMSFRSEDTAFGRSFMVAGTIMSLIALPLVIAATREALLQVPNHVREASLALGKTKASTIRAVLLPAVRPGIATGTALGMGRIIGDTAIVILLLGNTLTTQPRDGGVWGLSLLQGTGSTLTSYIYGNSPIGEGNAPQKAYAAAFVLLLIVVGLNALATRIARGRGKETAWIR</sequence>
<keyword evidence="6 9" id="KW-0812">Transmembrane</keyword>
<keyword evidence="4" id="KW-0813">Transport</keyword>
<evidence type="ECO:0000256" key="3">
    <source>
        <dbReference type="ARBA" id="ARBA00007069"/>
    </source>
</evidence>
<feature type="transmembrane region" description="Helical" evidence="9">
    <location>
        <begin position="91"/>
        <end position="115"/>
    </location>
</feature>
<feature type="transmembrane region" description="Helical" evidence="9">
    <location>
        <begin position="228"/>
        <end position="251"/>
    </location>
</feature>
<comment type="similarity">
    <text evidence="3 9">Belongs to the binding-protein-dependent transport system permease family. CysTW subfamily.</text>
</comment>
<organism evidence="12 13">
    <name type="scientific">Conexibacter woesei (strain DSM 14684 / CCUG 47730 / CIP 108061 / JCM 11494 / NBRC 100937 / ID131577)</name>
    <dbReference type="NCBI Taxonomy" id="469383"/>
    <lineage>
        <taxon>Bacteria</taxon>
        <taxon>Bacillati</taxon>
        <taxon>Actinomycetota</taxon>
        <taxon>Thermoleophilia</taxon>
        <taxon>Solirubrobacterales</taxon>
        <taxon>Conexibacteraceae</taxon>
        <taxon>Conexibacter</taxon>
    </lineage>
</organism>
<keyword evidence="5 9" id="KW-1003">Cell membrane</keyword>
<evidence type="ECO:0000256" key="7">
    <source>
        <dbReference type="ARBA" id="ARBA00022989"/>
    </source>
</evidence>
<name>D3FA86_CONWI</name>
<dbReference type="GO" id="GO:0035435">
    <property type="term" value="P:phosphate ion transmembrane transport"/>
    <property type="evidence" value="ECO:0007669"/>
    <property type="project" value="InterPro"/>
</dbReference>
<feature type="transmembrane region" description="Helical" evidence="9">
    <location>
        <begin position="263"/>
        <end position="282"/>
    </location>
</feature>
<accession>D3FA86</accession>
<dbReference type="AlphaFoldDB" id="D3FA86"/>
<feature type="region of interest" description="Disordered" evidence="10">
    <location>
        <begin position="1"/>
        <end position="24"/>
    </location>
</feature>
<dbReference type="HOGENOM" id="CLU_033621_2_2_11"/>